<protein>
    <recommendedName>
        <fullName evidence="4">CvpA family protein</fullName>
    </recommendedName>
</protein>
<name>A0A2H0UAX3_9BACT</name>
<dbReference type="Proteomes" id="UP000231192">
    <property type="component" value="Unassembled WGS sequence"/>
</dbReference>
<comment type="caution">
    <text evidence="2">The sequence shown here is derived from an EMBL/GenBank/DDBJ whole genome shotgun (WGS) entry which is preliminary data.</text>
</comment>
<gene>
    <name evidence="2" type="ORF">COU18_02645</name>
</gene>
<dbReference type="EMBL" id="PFBK01000008">
    <property type="protein sequence ID" value="PIR83559.1"/>
    <property type="molecule type" value="Genomic_DNA"/>
</dbReference>
<feature type="transmembrane region" description="Helical" evidence="1">
    <location>
        <begin position="6"/>
        <end position="27"/>
    </location>
</feature>
<sequence length="162" mass="17545">MDFQAWGALIAAWPTDWIIICTIAVLIAFDSLRSGTARAAALMLSLPAAFFVSRALPDAFFLGPLVGQLAVPFAQAAIFIIITILLYLVAHRAIFAFSDGGGVVQSLITGTAAVIVLVVIWLQVPALESLWYFGDQVQTVFGTAYRFWWLVASYAALAFVRS</sequence>
<organism evidence="2 3">
    <name type="scientific">Candidatus Kaiserbacteria bacterium CG10_big_fil_rev_8_21_14_0_10_51_14</name>
    <dbReference type="NCBI Taxonomy" id="1974610"/>
    <lineage>
        <taxon>Bacteria</taxon>
        <taxon>Candidatus Kaiseribacteriota</taxon>
    </lineage>
</organism>
<reference evidence="3" key="1">
    <citation type="submission" date="2017-09" db="EMBL/GenBank/DDBJ databases">
        <title>Depth-based differentiation of microbial function through sediment-hosted aquifers and enrichment of novel symbionts in the deep terrestrial subsurface.</title>
        <authorList>
            <person name="Probst A.J."/>
            <person name="Ladd B."/>
            <person name="Jarett J.K."/>
            <person name="Geller-Mcgrath D.E."/>
            <person name="Sieber C.M.K."/>
            <person name="Emerson J.B."/>
            <person name="Anantharaman K."/>
            <person name="Thomas B.C."/>
            <person name="Malmstrom R."/>
            <person name="Stieglmeier M."/>
            <person name="Klingl A."/>
            <person name="Woyke T."/>
            <person name="Ryan C.M."/>
            <person name="Banfield J.F."/>
        </authorList>
    </citation>
    <scope>NUCLEOTIDE SEQUENCE [LARGE SCALE GENOMIC DNA]</scope>
</reference>
<keyword evidence="1" id="KW-0812">Transmembrane</keyword>
<evidence type="ECO:0008006" key="4">
    <source>
        <dbReference type="Google" id="ProtNLM"/>
    </source>
</evidence>
<keyword evidence="1" id="KW-0472">Membrane</keyword>
<feature type="transmembrane region" description="Helical" evidence="1">
    <location>
        <begin position="102"/>
        <end position="124"/>
    </location>
</feature>
<feature type="transmembrane region" description="Helical" evidence="1">
    <location>
        <begin position="144"/>
        <end position="160"/>
    </location>
</feature>
<accession>A0A2H0UAX3</accession>
<keyword evidence="1" id="KW-1133">Transmembrane helix</keyword>
<feature type="transmembrane region" description="Helical" evidence="1">
    <location>
        <begin position="69"/>
        <end position="90"/>
    </location>
</feature>
<proteinExistence type="predicted"/>
<dbReference type="AlphaFoldDB" id="A0A2H0UAX3"/>
<evidence type="ECO:0000256" key="1">
    <source>
        <dbReference type="SAM" id="Phobius"/>
    </source>
</evidence>
<feature type="transmembrane region" description="Helical" evidence="1">
    <location>
        <begin position="39"/>
        <end position="57"/>
    </location>
</feature>
<evidence type="ECO:0000313" key="3">
    <source>
        <dbReference type="Proteomes" id="UP000231192"/>
    </source>
</evidence>
<evidence type="ECO:0000313" key="2">
    <source>
        <dbReference type="EMBL" id="PIR83559.1"/>
    </source>
</evidence>